<protein>
    <submittedName>
        <fullName evidence="2">Predicted kinase, aminoglycoside phosphotransferase (APT) family</fullName>
    </submittedName>
</protein>
<dbReference type="InterPro" id="IPR041726">
    <property type="entry name" value="ACAD10_11_N"/>
</dbReference>
<dbReference type="InterPro" id="IPR002575">
    <property type="entry name" value="Aminoglycoside_PTrfase"/>
</dbReference>
<dbReference type="RefSeq" id="WP_077101633.1">
    <property type="nucleotide sequence ID" value="NZ_LT717701.1"/>
</dbReference>
<dbReference type="SUPFAM" id="SSF56112">
    <property type="entry name" value="Protein kinase-like (PK-like)"/>
    <property type="match status" value="1"/>
</dbReference>
<dbReference type="STRING" id="1841859.GCA_900157385_04091"/>
<dbReference type="Gene3D" id="3.30.200.20">
    <property type="entry name" value="Phosphorylase Kinase, domain 1"/>
    <property type="match status" value="1"/>
</dbReference>
<dbReference type="AlphaFoldDB" id="A0A2U3NGA7"/>
<evidence type="ECO:0000259" key="1">
    <source>
        <dbReference type="Pfam" id="PF01636"/>
    </source>
</evidence>
<reference evidence="2 3" key="1">
    <citation type="submission" date="2017-01" db="EMBL/GenBank/DDBJ databases">
        <authorList>
            <consortium name="Urmite Genomes"/>
        </authorList>
    </citation>
    <scope>NUCLEOTIDE SEQUENCE [LARGE SCALE GENOMIC DNA]</scope>
    <source>
        <strain evidence="2 3">AB308</strain>
    </source>
</reference>
<dbReference type="Proteomes" id="UP000241595">
    <property type="component" value="Unassembled WGS sequence"/>
</dbReference>
<dbReference type="PANTHER" id="PTHR21310">
    <property type="entry name" value="AMINOGLYCOSIDE PHOSPHOTRANSFERASE-RELATED-RELATED"/>
    <property type="match status" value="1"/>
</dbReference>
<name>A0A2U3NGA7_9MYCO</name>
<proteinExistence type="predicted"/>
<dbReference type="GO" id="GO:0016301">
    <property type="term" value="F:kinase activity"/>
    <property type="evidence" value="ECO:0007669"/>
    <property type="project" value="UniProtKB-KW"/>
</dbReference>
<dbReference type="PANTHER" id="PTHR21310:SF40">
    <property type="entry name" value="AMINOGLYCOSIDE PHOSPHOTRANSFERASE DOMAIN-CONTAINING PROTEIN-RELATED"/>
    <property type="match status" value="1"/>
</dbReference>
<dbReference type="Pfam" id="PF01636">
    <property type="entry name" value="APH"/>
    <property type="match status" value="1"/>
</dbReference>
<dbReference type="InterPro" id="IPR011009">
    <property type="entry name" value="Kinase-like_dom_sf"/>
</dbReference>
<keyword evidence="2" id="KW-0418">Kinase</keyword>
<dbReference type="Gene3D" id="3.90.1200.10">
    <property type="match status" value="1"/>
</dbReference>
<keyword evidence="3" id="KW-1185">Reference proteome</keyword>
<dbReference type="EMBL" id="FTRV01000015">
    <property type="protein sequence ID" value="SPM30581.1"/>
    <property type="molecule type" value="Genomic_DNA"/>
</dbReference>
<sequence>MSEYTTFEQARPSASQRDPEHLRSRFQHWLHHRWPDAAVLDASVPSSNGMSSETVIVTTERGTQQHRLVVRIAPQPQSSTVFAHYDMHEQYRVLERLRAQLDPPAVPQVLWCEDHPDPMGAPFFVMDHVDGEIPADVMPYTFNSWLTAASPQQRQRLQHATIEQLARVHAAAPADFSFLDHRQSGETELQAHVRRTREYYDWARGDRPGVPLIEQGFDWLYENWPQQASSRPGRESGTVLSWGDARIGNIIYRDFVPVALLDWEMVSLGPRELDLGWMLFFHSFFEDIAHTAGLPGLPDLLRRVDVVEAYAELAGYRPAGLDFYIVYAALRQAIILVRIQLRAIAFGQAEVPDQPDNMIMHRETLARMLDGTYFREETDHYDS</sequence>
<accession>A0A2U3NGA7</accession>
<dbReference type="OrthoDB" id="3339041at2"/>
<gene>
    <name evidence="2" type="ORF">MTAB308_4090</name>
</gene>
<evidence type="ECO:0000313" key="3">
    <source>
        <dbReference type="Proteomes" id="UP000241595"/>
    </source>
</evidence>
<feature type="domain" description="Aminoglycoside phosphotransferase" evidence="1">
    <location>
        <begin position="47"/>
        <end position="282"/>
    </location>
</feature>
<organism evidence="2 3">
    <name type="scientific">Mycobacterium terramassiliense</name>
    <dbReference type="NCBI Taxonomy" id="1841859"/>
    <lineage>
        <taxon>Bacteria</taxon>
        <taxon>Bacillati</taxon>
        <taxon>Actinomycetota</taxon>
        <taxon>Actinomycetes</taxon>
        <taxon>Mycobacteriales</taxon>
        <taxon>Mycobacteriaceae</taxon>
        <taxon>Mycobacterium</taxon>
    </lineage>
</organism>
<dbReference type="CDD" id="cd05154">
    <property type="entry name" value="ACAD10_11_N-like"/>
    <property type="match status" value="1"/>
</dbReference>
<dbReference type="InterPro" id="IPR051678">
    <property type="entry name" value="AGP_Transferase"/>
</dbReference>
<keyword evidence="2" id="KW-0808">Transferase</keyword>
<evidence type="ECO:0000313" key="2">
    <source>
        <dbReference type="EMBL" id="SPM30581.1"/>
    </source>
</evidence>